<dbReference type="SUPFAM" id="SSF161098">
    <property type="entry name" value="MetI-like"/>
    <property type="match status" value="1"/>
</dbReference>
<dbReference type="GO" id="GO:0055085">
    <property type="term" value="P:transmembrane transport"/>
    <property type="evidence" value="ECO:0007669"/>
    <property type="project" value="InterPro"/>
</dbReference>
<sequence>MKKGHKKQYLFALLPFVILIGLFEIIPIISVVIRSFTPDDGTIGITLDHYIRIFSTHLYRSAIINSLVIAIFSSVIGLVVSFFGAKAAYEKGGIAKKIFMSILNMVSNFSGVPLAFAYIIMLGNTGVLTLIGQKYGIGFLAEFPLYSVVGLMITYIYFQIPLSMLLLLPAFESIKKEWKDAVGLLGGSSLTFWLKVGIPVLMPSILGTFSTMFANAIAAYATAYALVMNNVSILPIRISEQFVGDVVQNPHLGGALAVILMILMILSILMNEKILQGNRRRKTGYAK</sequence>
<comment type="similarity">
    <text evidence="2">Belongs to the binding-protein-dependent transport system permease family. CysTW subfamily.</text>
</comment>
<dbReference type="InterPro" id="IPR000515">
    <property type="entry name" value="MetI-like"/>
</dbReference>
<reference evidence="10" key="2">
    <citation type="submission" date="2021-04" db="EMBL/GenBank/DDBJ databases">
        <authorList>
            <person name="Gilroy R."/>
        </authorList>
    </citation>
    <scope>NUCLEOTIDE SEQUENCE</scope>
    <source>
        <strain evidence="10">CHK179-28034</strain>
    </source>
</reference>
<dbReference type="PANTHER" id="PTHR42929">
    <property type="entry name" value="INNER MEMBRANE ABC TRANSPORTER PERMEASE PROTEIN YDCU-RELATED-RELATED"/>
    <property type="match status" value="1"/>
</dbReference>
<dbReference type="Gene3D" id="1.10.3720.10">
    <property type="entry name" value="MetI-like"/>
    <property type="match status" value="1"/>
</dbReference>
<evidence type="ECO:0000256" key="4">
    <source>
        <dbReference type="ARBA" id="ARBA00022475"/>
    </source>
</evidence>
<feature type="domain" description="ABC transmembrane type-1" evidence="9">
    <location>
        <begin position="63"/>
        <end position="271"/>
    </location>
</feature>
<comment type="caution">
    <text evidence="10">The sequence shown here is derived from an EMBL/GenBank/DDBJ whole genome shotgun (WGS) entry which is preliminary data.</text>
</comment>
<dbReference type="Proteomes" id="UP000824049">
    <property type="component" value="Unassembled WGS sequence"/>
</dbReference>
<evidence type="ECO:0000256" key="1">
    <source>
        <dbReference type="ARBA" id="ARBA00004651"/>
    </source>
</evidence>
<evidence type="ECO:0000256" key="5">
    <source>
        <dbReference type="ARBA" id="ARBA00022692"/>
    </source>
</evidence>
<evidence type="ECO:0000256" key="7">
    <source>
        <dbReference type="ARBA" id="ARBA00023136"/>
    </source>
</evidence>
<dbReference type="InterPro" id="IPR035906">
    <property type="entry name" value="MetI-like_sf"/>
</dbReference>
<dbReference type="EMBL" id="DXBR01000125">
    <property type="protein sequence ID" value="HIZ40914.1"/>
    <property type="molecule type" value="Genomic_DNA"/>
</dbReference>
<keyword evidence="6 8" id="KW-1133">Transmembrane helix</keyword>
<proteinExistence type="inferred from homology"/>
<evidence type="ECO:0000313" key="11">
    <source>
        <dbReference type="Proteomes" id="UP000824049"/>
    </source>
</evidence>
<protein>
    <submittedName>
        <fullName evidence="10">ABC transporter permease subunit</fullName>
    </submittedName>
</protein>
<evidence type="ECO:0000256" key="3">
    <source>
        <dbReference type="ARBA" id="ARBA00022448"/>
    </source>
</evidence>
<comment type="subcellular location">
    <subcellularLocation>
        <location evidence="1">Cell membrane</location>
        <topology evidence="1">Multi-pass membrane protein</topology>
    </subcellularLocation>
</comment>
<evidence type="ECO:0000313" key="10">
    <source>
        <dbReference type="EMBL" id="HIZ40914.1"/>
    </source>
</evidence>
<feature type="transmembrane region" description="Helical" evidence="8">
    <location>
        <begin position="192"/>
        <end position="221"/>
    </location>
</feature>
<dbReference type="AlphaFoldDB" id="A0A9D2J9U0"/>
<feature type="transmembrane region" description="Helical" evidence="8">
    <location>
        <begin position="12"/>
        <end position="33"/>
    </location>
</feature>
<keyword evidence="4" id="KW-1003">Cell membrane</keyword>
<feature type="transmembrane region" description="Helical" evidence="8">
    <location>
        <begin position="106"/>
        <end position="131"/>
    </location>
</feature>
<dbReference type="GO" id="GO:0005886">
    <property type="term" value="C:plasma membrane"/>
    <property type="evidence" value="ECO:0007669"/>
    <property type="project" value="UniProtKB-SubCell"/>
</dbReference>
<organism evidence="10 11">
    <name type="scientific">Candidatus Anaerobutyricum stercoris</name>
    <dbReference type="NCBI Taxonomy" id="2838457"/>
    <lineage>
        <taxon>Bacteria</taxon>
        <taxon>Bacillati</taxon>
        <taxon>Bacillota</taxon>
        <taxon>Clostridia</taxon>
        <taxon>Lachnospirales</taxon>
        <taxon>Lachnospiraceae</taxon>
        <taxon>Anaerobutyricum</taxon>
    </lineage>
</organism>
<keyword evidence="5 8" id="KW-0812">Transmembrane</keyword>
<name>A0A9D2J9U0_9FIRM</name>
<keyword evidence="3" id="KW-0813">Transport</keyword>
<dbReference type="PROSITE" id="PS50928">
    <property type="entry name" value="ABC_TM1"/>
    <property type="match status" value="1"/>
</dbReference>
<evidence type="ECO:0000256" key="6">
    <source>
        <dbReference type="ARBA" id="ARBA00022989"/>
    </source>
</evidence>
<keyword evidence="7 8" id="KW-0472">Membrane</keyword>
<evidence type="ECO:0000256" key="8">
    <source>
        <dbReference type="SAM" id="Phobius"/>
    </source>
</evidence>
<reference evidence="10" key="1">
    <citation type="journal article" date="2021" name="PeerJ">
        <title>Extensive microbial diversity within the chicken gut microbiome revealed by metagenomics and culture.</title>
        <authorList>
            <person name="Gilroy R."/>
            <person name="Ravi A."/>
            <person name="Getino M."/>
            <person name="Pursley I."/>
            <person name="Horton D.L."/>
            <person name="Alikhan N.F."/>
            <person name="Baker D."/>
            <person name="Gharbi K."/>
            <person name="Hall N."/>
            <person name="Watson M."/>
            <person name="Adriaenssens E.M."/>
            <person name="Foster-Nyarko E."/>
            <person name="Jarju S."/>
            <person name="Secka A."/>
            <person name="Antonio M."/>
            <person name="Oren A."/>
            <person name="Chaudhuri R.R."/>
            <person name="La Ragione R."/>
            <person name="Hildebrand F."/>
            <person name="Pallen M.J."/>
        </authorList>
    </citation>
    <scope>NUCLEOTIDE SEQUENCE</scope>
    <source>
        <strain evidence="10">CHK179-28034</strain>
    </source>
</reference>
<feature type="transmembrane region" description="Helical" evidence="8">
    <location>
        <begin position="143"/>
        <end position="171"/>
    </location>
</feature>
<gene>
    <name evidence="10" type="ORF">H9968_13530</name>
</gene>
<accession>A0A9D2J9U0</accession>
<feature type="transmembrane region" description="Helical" evidence="8">
    <location>
        <begin position="62"/>
        <end position="85"/>
    </location>
</feature>
<dbReference type="PANTHER" id="PTHR42929:SF1">
    <property type="entry name" value="INNER MEMBRANE ABC TRANSPORTER PERMEASE PROTEIN YDCU-RELATED"/>
    <property type="match status" value="1"/>
</dbReference>
<feature type="transmembrane region" description="Helical" evidence="8">
    <location>
        <begin position="252"/>
        <end position="271"/>
    </location>
</feature>
<evidence type="ECO:0000256" key="2">
    <source>
        <dbReference type="ARBA" id="ARBA00007069"/>
    </source>
</evidence>
<evidence type="ECO:0000259" key="9">
    <source>
        <dbReference type="PROSITE" id="PS50928"/>
    </source>
</evidence>
<dbReference type="CDD" id="cd06261">
    <property type="entry name" value="TM_PBP2"/>
    <property type="match status" value="1"/>
</dbReference>